<dbReference type="EMBL" id="FQZQ01000022">
    <property type="protein sequence ID" value="SHK21857.1"/>
    <property type="molecule type" value="Genomic_DNA"/>
</dbReference>
<dbReference type="InterPro" id="IPR028992">
    <property type="entry name" value="Hedgehog/Intein_dom"/>
</dbReference>
<evidence type="ECO:0000259" key="1">
    <source>
        <dbReference type="Pfam" id="PF13403"/>
    </source>
</evidence>
<dbReference type="Proteomes" id="UP000183982">
    <property type="component" value="Unassembled WGS sequence"/>
</dbReference>
<name>A0A1M6QPB8_9RHOB</name>
<proteinExistence type="predicted"/>
<dbReference type="InterPro" id="IPR036844">
    <property type="entry name" value="Hint_dom_sf"/>
</dbReference>
<dbReference type="OrthoDB" id="7742354at2"/>
<protein>
    <submittedName>
        <fullName evidence="2">Hint domain-containing protein</fullName>
    </submittedName>
</protein>
<feature type="domain" description="Hedgehog/Intein (Hint)" evidence="1">
    <location>
        <begin position="139"/>
        <end position="284"/>
    </location>
</feature>
<gene>
    <name evidence="2" type="ORF">SAMN05444000_12254</name>
</gene>
<evidence type="ECO:0000313" key="3">
    <source>
        <dbReference type="Proteomes" id="UP000183982"/>
    </source>
</evidence>
<dbReference type="SUPFAM" id="SSF51294">
    <property type="entry name" value="Hedgehog/intein (Hint) domain"/>
    <property type="match status" value="1"/>
</dbReference>
<keyword evidence="3" id="KW-1185">Reference proteome</keyword>
<dbReference type="RefSeq" id="WP_073255382.1">
    <property type="nucleotide sequence ID" value="NZ_FQZQ01000022.1"/>
</dbReference>
<reference evidence="3" key="1">
    <citation type="submission" date="2016-11" db="EMBL/GenBank/DDBJ databases">
        <authorList>
            <person name="Varghese N."/>
            <person name="Submissions S."/>
        </authorList>
    </citation>
    <scope>NUCLEOTIDE SEQUENCE [LARGE SCALE GENOMIC DNA]</scope>
    <source>
        <strain evidence="3">DSM 100564</strain>
    </source>
</reference>
<accession>A0A1M6QPB8</accession>
<evidence type="ECO:0000313" key="2">
    <source>
        <dbReference type="EMBL" id="SHK21857.1"/>
    </source>
</evidence>
<dbReference type="Pfam" id="PF13403">
    <property type="entry name" value="Hint_2"/>
    <property type="match status" value="1"/>
</dbReference>
<dbReference type="STRING" id="1470563.SAMN05444000_12254"/>
<dbReference type="Gene3D" id="2.170.16.10">
    <property type="entry name" value="Hedgehog/Intein (Hint) domain"/>
    <property type="match status" value="1"/>
</dbReference>
<sequence length="335" mass="36751">MADPYFTEIRYRSNSSNDFIEVAIDEGTDVSGIQIVVYNPSGTVRSINDIGDYQGTMLGKDVYSLSGVGVFKEGAIALVQDGTVIDFISFDNEVTATGGPADGLTSTQIGSTGNNQNTSVQLDENGNWTTGTLNEGTIPCFLAGTKIATKRGEVAVEDLRPGDMVVVRDGGFAPIRWIGSVCTNARGGLFEQNAPIRIPRGSMGRNMPARDLYVSPNHRIWMRDASFEVVFAEQEVLIPAKHLVGWSGIQQVNYVPEPEYFHLLFDNHQIIMSDGMLTESFHPGEVTMDQFEHEARDELLRLFPELIELASYGDTARRCLKSYEVPLALKVKSAA</sequence>
<dbReference type="AlphaFoldDB" id="A0A1M6QPB8"/>
<organism evidence="2 3">
    <name type="scientific">Shimia gijangensis</name>
    <dbReference type="NCBI Taxonomy" id="1470563"/>
    <lineage>
        <taxon>Bacteria</taxon>
        <taxon>Pseudomonadati</taxon>
        <taxon>Pseudomonadota</taxon>
        <taxon>Alphaproteobacteria</taxon>
        <taxon>Rhodobacterales</taxon>
        <taxon>Roseobacteraceae</taxon>
    </lineage>
</organism>